<keyword evidence="3" id="KW-1185">Reference proteome</keyword>
<gene>
    <name evidence="2" type="ORF">C1O66_18730</name>
</gene>
<dbReference type="Proteomes" id="UP000235916">
    <property type="component" value="Unassembled WGS sequence"/>
</dbReference>
<evidence type="ECO:0000313" key="3">
    <source>
        <dbReference type="Proteomes" id="UP000235916"/>
    </source>
</evidence>
<dbReference type="EMBL" id="POSP01000003">
    <property type="protein sequence ID" value="PND39363.1"/>
    <property type="molecule type" value="Genomic_DNA"/>
</dbReference>
<dbReference type="OrthoDB" id="8563935at2"/>
<protein>
    <submittedName>
        <fullName evidence="2">Uncharacterized protein</fullName>
    </submittedName>
</protein>
<dbReference type="RefSeq" id="WP_102769281.1">
    <property type="nucleotide sequence ID" value="NZ_POSP01000003.1"/>
</dbReference>
<dbReference type="AlphaFoldDB" id="A0A2N8L0Y0"/>
<accession>A0A2N8L0Y0</accession>
<feature type="transmembrane region" description="Helical" evidence="1">
    <location>
        <begin position="38"/>
        <end position="60"/>
    </location>
</feature>
<comment type="caution">
    <text evidence="2">The sequence shown here is derived from an EMBL/GenBank/DDBJ whole genome shotgun (WGS) entry which is preliminary data.</text>
</comment>
<evidence type="ECO:0000256" key="1">
    <source>
        <dbReference type="SAM" id="Phobius"/>
    </source>
</evidence>
<sequence length="136" mass="15238">MTALADPDRAQALGQEWQALFRAHECYEFGALALKLSALVLCGLAWGASWLWVLLPLLWLQEGVLKTFQSRLSDRLLRVEQLLREPAPTAAAFQLHSEWLKQRPGSVALMLEYLKSALRPTVALPYPVLLLALAFV</sequence>
<name>A0A2N8L0Y0_9BURK</name>
<reference evidence="2 3" key="1">
    <citation type="submission" date="2018-01" db="EMBL/GenBank/DDBJ databases">
        <title>Draft genome sequence of Paucibacter aquatile CR182 isolated from freshwater of the Nakdong River.</title>
        <authorList>
            <person name="Choi A."/>
            <person name="Chung E.J."/>
        </authorList>
    </citation>
    <scope>NUCLEOTIDE SEQUENCE [LARGE SCALE GENOMIC DNA]</scope>
    <source>
        <strain evidence="2 3">CR182</strain>
    </source>
</reference>
<keyword evidence="1" id="KW-0812">Transmembrane</keyword>
<organism evidence="2 3">
    <name type="scientific">Kinneretia aquatilis</name>
    <dbReference type="NCBI Taxonomy" id="2070761"/>
    <lineage>
        <taxon>Bacteria</taxon>
        <taxon>Pseudomonadati</taxon>
        <taxon>Pseudomonadota</taxon>
        <taxon>Betaproteobacteria</taxon>
        <taxon>Burkholderiales</taxon>
        <taxon>Sphaerotilaceae</taxon>
        <taxon>Roseateles</taxon>
    </lineage>
</organism>
<proteinExistence type="predicted"/>
<keyword evidence="1" id="KW-1133">Transmembrane helix</keyword>
<keyword evidence="1" id="KW-0472">Membrane</keyword>
<evidence type="ECO:0000313" key="2">
    <source>
        <dbReference type="EMBL" id="PND39363.1"/>
    </source>
</evidence>